<evidence type="ECO:0000313" key="3">
    <source>
        <dbReference type="EMBL" id="GFP75851.1"/>
    </source>
</evidence>
<keyword evidence="3" id="KW-0489">Methyltransferase</keyword>
<keyword evidence="4" id="KW-1185">Reference proteome</keyword>
<gene>
    <name evidence="3" type="ORF">bsdtw1_01943</name>
</gene>
<feature type="domain" description="Methyltransferase" evidence="2">
    <location>
        <begin position="33"/>
        <end position="141"/>
    </location>
</feature>
<reference evidence="3 4" key="1">
    <citation type="submission" date="2020-07" db="EMBL/GenBank/DDBJ databases">
        <title>A new beta-1,3-glucan-decomposing anaerobic bacterium isolated from anoxic soil subjected to biological soil disinfestation.</title>
        <authorList>
            <person name="Ueki A."/>
            <person name="Tonouchi A."/>
        </authorList>
    </citation>
    <scope>NUCLEOTIDE SEQUENCE [LARGE SCALE GENOMIC DNA]</scope>
    <source>
        <strain evidence="3 4">TW1</strain>
    </source>
</reference>
<dbReference type="RefSeq" id="WP_183277322.1">
    <property type="nucleotide sequence ID" value="NZ_BLZR01000001.1"/>
</dbReference>
<evidence type="ECO:0000259" key="2">
    <source>
        <dbReference type="Pfam" id="PF13847"/>
    </source>
</evidence>
<dbReference type="InterPro" id="IPR025714">
    <property type="entry name" value="Methyltranfer_dom"/>
</dbReference>
<organism evidence="3 4">
    <name type="scientific">Clostridium fungisolvens</name>
    <dbReference type="NCBI Taxonomy" id="1604897"/>
    <lineage>
        <taxon>Bacteria</taxon>
        <taxon>Bacillati</taxon>
        <taxon>Bacillota</taxon>
        <taxon>Clostridia</taxon>
        <taxon>Eubacteriales</taxon>
        <taxon>Clostridiaceae</taxon>
        <taxon>Clostridium</taxon>
    </lineage>
</organism>
<dbReference type="SUPFAM" id="SSF53335">
    <property type="entry name" value="S-adenosyl-L-methionine-dependent methyltransferases"/>
    <property type="match status" value="1"/>
</dbReference>
<dbReference type="InterPro" id="IPR029063">
    <property type="entry name" value="SAM-dependent_MTases_sf"/>
</dbReference>
<dbReference type="CDD" id="cd02440">
    <property type="entry name" value="AdoMet_MTases"/>
    <property type="match status" value="1"/>
</dbReference>
<dbReference type="EMBL" id="BLZR01000001">
    <property type="protein sequence ID" value="GFP75851.1"/>
    <property type="molecule type" value="Genomic_DNA"/>
</dbReference>
<accession>A0A6V8SGD5</accession>
<dbReference type="Proteomes" id="UP000580568">
    <property type="component" value="Unassembled WGS sequence"/>
</dbReference>
<dbReference type="PANTHER" id="PTHR43861">
    <property type="entry name" value="TRANS-ACONITATE 2-METHYLTRANSFERASE-RELATED"/>
    <property type="match status" value="1"/>
</dbReference>
<sequence>MGFDECAKEWDTERRISRTIIIARELENFIPINKRLSAMEFGCGTGLISFNLHDRLKEITLIDSSEGMLDIVKSKVENYKVNNVVIKNLDIATNNLFDEKYDIIYSSMVLHHINDTQSIISKLYELLNNEGYLCIIDLNKEDGKFHRNETGFQGHNGFNQDDIIRIFENTGFKEVTAHTFYVDTKDVGDEIVEYSLFIIKGKK</sequence>
<dbReference type="PANTHER" id="PTHR43861:SF3">
    <property type="entry name" value="PUTATIVE (AFU_ORTHOLOGUE AFUA_2G14390)-RELATED"/>
    <property type="match status" value="1"/>
</dbReference>
<keyword evidence="1 3" id="KW-0808">Transferase</keyword>
<dbReference type="Pfam" id="PF13847">
    <property type="entry name" value="Methyltransf_31"/>
    <property type="match status" value="1"/>
</dbReference>
<dbReference type="GO" id="GO:0032259">
    <property type="term" value="P:methylation"/>
    <property type="evidence" value="ECO:0007669"/>
    <property type="project" value="UniProtKB-KW"/>
</dbReference>
<dbReference type="Gene3D" id="3.40.50.150">
    <property type="entry name" value="Vaccinia Virus protein VP39"/>
    <property type="match status" value="1"/>
</dbReference>
<dbReference type="AlphaFoldDB" id="A0A6V8SGD5"/>
<name>A0A6V8SGD5_9CLOT</name>
<evidence type="ECO:0000313" key="4">
    <source>
        <dbReference type="Proteomes" id="UP000580568"/>
    </source>
</evidence>
<protein>
    <submittedName>
        <fullName evidence="3">tRNA 5-carboxymethoxyuridine methyltransferase</fullName>
    </submittedName>
</protein>
<proteinExistence type="predicted"/>
<dbReference type="GO" id="GO:0008168">
    <property type="term" value="F:methyltransferase activity"/>
    <property type="evidence" value="ECO:0007669"/>
    <property type="project" value="UniProtKB-KW"/>
</dbReference>
<evidence type="ECO:0000256" key="1">
    <source>
        <dbReference type="ARBA" id="ARBA00022679"/>
    </source>
</evidence>
<comment type="caution">
    <text evidence="3">The sequence shown here is derived from an EMBL/GenBank/DDBJ whole genome shotgun (WGS) entry which is preliminary data.</text>
</comment>